<dbReference type="EMBL" id="CNGE01001078">
    <property type="protein sequence ID" value="CKT69145.1"/>
    <property type="molecule type" value="Genomic_DNA"/>
</dbReference>
<evidence type="ECO:0000313" key="21">
    <source>
        <dbReference type="Proteomes" id="UP000048948"/>
    </source>
</evidence>
<dbReference type="EMBL" id="CHKL01000017">
    <property type="protein sequence ID" value="COV62670.1"/>
    <property type="molecule type" value="Genomic_DNA"/>
</dbReference>
<dbReference type="NCBIfam" id="TIGR04539">
    <property type="entry name" value="tRNA_cyclodipep"/>
    <property type="match status" value="1"/>
</dbReference>
<reference evidence="8 22" key="3">
    <citation type="submission" date="2015-03" db="EMBL/GenBank/DDBJ databases">
        <authorList>
            <consortium name="Pathogen Informatics"/>
            <person name="Murphy D."/>
        </authorList>
    </citation>
    <scope>NUCLEOTIDE SEQUENCE [LARGE SCALE GENOMIC DNA]</scope>
    <source>
        <strain evidence="8 22">0268S</strain>
    </source>
</reference>
<reference evidence="14 24" key="4">
    <citation type="journal article" date="2017" name="N. Engl. J. Med.">
        <title>Transmission of Extensively Drug-Resistant Tuberculosis in South Africa.</title>
        <authorList>
            <person name="Shah N.S."/>
            <person name="Auld S.C."/>
            <person name="Brust J.C."/>
            <person name="Mathema B."/>
            <person name="Ismail N."/>
            <person name="Moodley P."/>
            <person name="Mlisana K."/>
            <person name="Allana S."/>
            <person name="Campbell A."/>
            <person name="Mthiyane T."/>
            <person name="Morris N."/>
            <person name="Mpangase P."/>
            <person name="van der Meulen H."/>
            <person name="Omar S.V."/>
            <person name="Brown T.S."/>
            <person name="Narechania A."/>
            <person name="Shaskina E."/>
            <person name="Kapwata T."/>
            <person name="Kreiswirth B."/>
            <person name="Gandhi N.R."/>
        </authorList>
    </citation>
    <scope>NUCLEOTIDE SEQUENCE [LARGE SCALE GENOMIC DNA]</scope>
    <source>
        <strain evidence="14 24">32301_S10</strain>
    </source>
</reference>
<feature type="region of interest" description="Disordered" evidence="4">
    <location>
        <begin position="1"/>
        <end position="48"/>
    </location>
</feature>
<comment type="similarity">
    <text evidence="1">Belongs to the CDPS family.</text>
</comment>
<dbReference type="Gene3D" id="3.40.50.11710">
    <property type="entry name" value="Cyclodipeptide synthase"/>
    <property type="match status" value="1"/>
</dbReference>
<reference evidence="13 26" key="7">
    <citation type="submission" date="2021-03" db="EMBL/GenBank/DDBJ databases">
        <title>Whole Genome Sequencing of Mycobacterium tuberculosis clinical isolates from Arunachal Pradesh, India.</title>
        <authorList>
            <person name="Singh S."/>
            <person name="Mudliar S.R."/>
            <person name="Kulsum U."/>
            <person name="Rufai S.B."/>
            <person name="Singh P.K."/>
            <person name="Umpo M."/>
            <person name="Nyori M."/>
        </authorList>
    </citation>
    <scope>NUCLEOTIDE SEQUENCE [LARGE SCALE GENOMIC DNA]</scope>
    <source>
        <strain evidence="13 26">OMICS/BPL/0142/20/SP</strain>
    </source>
</reference>
<dbReference type="EMBL" id="JAGIZI010000022">
    <property type="protein sequence ID" value="MBP0684228.1"/>
    <property type="molecule type" value="Genomic_DNA"/>
</dbReference>
<evidence type="ECO:0000313" key="6">
    <source>
        <dbReference type="EMBL" id="CKQ88359.1"/>
    </source>
</evidence>
<evidence type="ECO:0000313" key="22">
    <source>
        <dbReference type="Proteomes" id="UP000050139"/>
    </source>
</evidence>
<dbReference type="Proteomes" id="UP000044938">
    <property type="component" value="Unassembled WGS sequence"/>
</dbReference>
<dbReference type="SMR" id="A0A045JR41"/>
<dbReference type="Proteomes" id="UP000050164">
    <property type="component" value="Unassembled WGS sequence"/>
</dbReference>
<dbReference type="InterPro" id="IPR038622">
    <property type="entry name" value="CDPS_sf"/>
</dbReference>
<sequence length="289" mass="31612">MSYVAAEPGVLISPTDDLQSPRSAPAAHDENADGITGGTRDDSAPNSRFQLGRRIPEATAQEGFLVRPFTQQCQIIHTEGDHAVIGVSPGNSYFSRQRLRDLGLWGLTNFDRVDFVYTDVHVAESYEALGDSAIEARRKAVKNIRGVRAKITTTVNELDPAGARLCVRPMSEFQSNEAYRELHADLLTRLKDDEDLRAVCQDLVRRFLSTKVGPRQGATATQEQVCMDYICAEAPLFLDTPAILGVPSSLNCYHQSLPLAEMLYARGSGLRASRNQGHAIVTPDGSPAE</sequence>
<dbReference type="Proteomes" id="UP000045842">
    <property type="component" value="Unassembled WGS sequence"/>
</dbReference>
<evidence type="ECO:0000313" key="15">
    <source>
        <dbReference type="EMBL" id="VCU50555.1"/>
    </source>
</evidence>
<reference evidence="14" key="5">
    <citation type="submission" date="2018-07" db="EMBL/GenBank/DDBJ databases">
        <authorList>
            <person name="Shah S."/>
            <person name="Brown T."/>
            <person name="Auld S."/>
            <person name="Bratton K."/>
            <person name="Narechania A."/>
            <person name="Mathema B."/>
            <person name="Gandhi N."/>
        </authorList>
    </citation>
    <scope>NUCLEOTIDE SEQUENCE</scope>
    <source>
        <strain evidence="14">32301_S10</strain>
    </source>
</reference>
<evidence type="ECO:0000313" key="16">
    <source>
        <dbReference type="Proteomes" id="UP000038802"/>
    </source>
</evidence>
<evidence type="ECO:0000313" key="8">
    <source>
        <dbReference type="EMBL" id="CLV44152.1"/>
    </source>
</evidence>
<reference evidence="12" key="1">
    <citation type="submission" date="2015-03" db="EMBL/GenBank/DDBJ databases">
        <authorList>
            <person name="Murphy D."/>
        </authorList>
    </citation>
    <scope>NUCLEOTIDE SEQUENCE [LARGE SCALE GENOMIC DNA]</scope>
    <source>
        <strain evidence="12">K00500041</strain>
    </source>
</reference>
<dbReference type="GO" id="GO:0016755">
    <property type="term" value="F:aminoacyltransferase activity"/>
    <property type="evidence" value="ECO:0007669"/>
    <property type="project" value="InterPro"/>
</dbReference>
<evidence type="ECO:0000313" key="25">
    <source>
        <dbReference type="Proteomes" id="UP000300237"/>
    </source>
</evidence>
<evidence type="ECO:0000313" key="11">
    <source>
        <dbReference type="EMBL" id="COV92936.1"/>
    </source>
</evidence>
<evidence type="ECO:0000256" key="2">
    <source>
        <dbReference type="ARBA" id="ARBA00022679"/>
    </source>
</evidence>
<dbReference type="Proteomes" id="UP000256381">
    <property type="component" value="Unassembled WGS sequence"/>
</dbReference>
<protein>
    <recommendedName>
        <fullName evidence="3">Cyclodipeptide synthase</fullName>
    </recommendedName>
</protein>
<evidence type="ECO:0000313" key="14">
    <source>
        <dbReference type="EMBL" id="REQ47739.1"/>
    </source>
</evidence>
<evidence type="ECO:0000313" key="17">
    <source>
        <dbReference type="Proteomes" id="UP000044938"/>
    </source>
</evidence>
<dbReference type="EMBL" id="QTBD01000235">
    <property type="protein sequence ID" value="REQ47739.1"/>
    <property type="molecule type" value="Genomic_DNA"/>
</dbReference>
<dbReference type="Proteomes" id="UP000300237">
    <property type="component" value="Chromosome"/>
</dbReference>
<evidence type="ECO:0000313" key="12">
    <source>
        <dbReference type="EMBL" id="COV93422.1"/>
    </source>
</evidence>
<evidence type="ECO:0000313" key="26">
    <source>
        <dbReference type="Proteomes" id="UP000671119"/>
    </source>
</evidence>
<dbReference type="Proteomes" id="UP000671119">
    <property type="component" value="Unassembled WGS sequence"/>
</dbReference>
<dbReference type="Proteomes" id="UP000038802">
    <property type="component" value="Unassembled WGS sequence"/>
</dbReference>
<reference evidence="16 17" key="2">
    <citation type="submission" date="2015-03" db="EMBL/GenBank/DDBJ databases">
        <authorList>
            <consortium name="Pathogen Informatics"/>
        </authorList>
    </citation>
    <scope>NUCLEOTIDE SEQUENCE [LARGE SCALE GENOMIC DNA]</scope>
    <source>
        <strain evidence="7 21">Bir 172</strain>
        <strain evidence="6 23">Bir 185</strain>
        <strain evidence="9 18">G09801536</strain>
        <strain evidence="5 19">G09901357</strain>
        <strain evidence="16">K00500041</strain>
        <strain evidence="11 17">M09401471</strain>
        <strain evidence="10 20">P00601463</strain>
    </source>
</reference>
<proteinExistence type="inferred from homology"/>
<evidence type="ECO:0000313" key="5">
    <source>
        <dbReference type="EMBL" id="CFE38906.1"/>
    </source>
</evidence>
<evidence type="ECO:0000313" key="7">
    <source>
        <dbReference type="EMBL" id="CKT69145.1"/>
    </source>
</evidence>
<name>A0A045JR41_MYCTX</name>
<evidence type="ECO:0000313" key="24">
    <source>
        <dbReference type="Proteomes" id="UP000256381"/>
    </source>
</evidence>
<dbReference type="InterPro" id="IPR030903">
    <property type="entry name" value="CDPS"/>
</dbReference>
<dbReference type="EMBL" id="CNFT01000039">
    <property type="protein sequence ID" value="CKQ88359.1"/>
    <property type="molecule type" value="Genomic_DNA"/>
</dbReference>
<dbReference type="Proteomes" id="UP000048948">
    <property type="component" value="Unassembled WGS sequence"/>
</dbReference>
<evidence type="ECO:0000313" key="10">
    <source>
        <dbReference type="EMBL" id="COV62670.1"/>
    </source>
</evidence>
<evidence type="ECO:0000313" key="13">
    <source>
        <dbReference type="EMBL" id="MBP0684228.1"/>
    </source>
</evidence>
<dbReference type="PATRIC" id="fig|1773.211.peg.3068"/>
<dbReference type="EMBL" id="CFOE01000120">
    <property type="protein sequence ID" value="CFE38906.1"/>
    <property type="molecule type" value="Genomic_DNA"/>
</dbReference>
<evidence type="ECO:0000313" key="23">
    <source>
        <dbReference type="Proteomes" id="UP000050164"/>
    </source>
</evidence>
<evidence type="ECO:0000313" key="18">
    <source>
        <dbReference type="Proteomes" id="UP000045842"/>
    </source>
</evidence>
<keyword evidence="2" id="KW-0808">Transferase</keyword>
<dbReference type="EMBL" id="CSAE01000247">
    <property type="protein sequence ID" value="COV93422.1"/>
    <property type="molecule type" value="Genomic_DNA"/>
</dbReference>
<evidence type="ECO:0000256" key="3">
    <source>
        <dbReference type="ARBA" id="ARBA00030771"/>
    </source>
</evidence>
<reference evidence="15 25" key="6">
    <citation type="submission" date="2018-08" db="EMBL/GenBank/DDBJ databases">
        <authorList>
            <person name="Fokvardsen B D."/>
            <person name="Norman A."/>
        </authorList>
    </citation>
    <scope>NUCLEOTIDE SEQUENCE [LARGE SCALE GENOMIC DNA]</scope>
    <source>
        <strain evidence="15 25">DKC2</strain>
    </source>
</reference>
<evidence type="ECO:0000313" key="9">
    <source>
        <dbReference type="EMBL" id="COU69385.1"/>
    </source>
</evidence>
<organism evidence="9 18">
    <name type="scientific">Mycobacterium tuberculosis</name>
    <dbReference type="NCBI Taxonomy" id="1773"/>
    <lineage>
        <taxon>Bacteria</taxon>
        <taxon>Bacillati</taxon>
        <taxon>Actinomycetota</taxon>
        <taxon>Actinomycetes</taxon>
        <taxon>Mycobacteriales</taxon>
        <taxon>Mycobacteriaceae</taxon>
        <taxon>Mycobacterium</taxon>
        <taxon>Mycobacterium tuberculosis complex</taxon>
    </lineage>
</organism>
<dbReference type="OMA" id="LAYHRPW"/>
<dbReference type="Proteomes" id="UP000048289">
    <property type="component" value="Unassembled WGS sequence"/>
</dbReference>
<dbReference type="Proteomes" id="UP000048600">
    <property type="component" value="Unassembled WGS sequence"/>
</dbReference>
<dbReference type="EMBL" id="COPH01000001">
    <property type="protein sequence ID" value="CLV44152.1"/>
    <property type="molecule type" value="Genomic_DNA"/>
</dbReference>
<dbReference type="AlphaFoldDB" id="A0A045JR41"/>
<dbReference type="Pfam" id="PF16715">
    <property type="entry name" value="CDPS"/>
    <property type="match status" value="1"/>
</dbReference>
<dbReference type="STRING" id="115862.BBG46_11935"/>
<dbReference type="EMBL" id="LR027516">
    <property type="protein sequence ID" value="VCU50555.1"/>
    <property type="molecule type" value="Genomic_DNA"/>
</dbReference>
<evidence type="ECO:0000313" key="20">
    <source>
        <dbReference type="Proteomes" id="UP000048600"/>
    </source>
</evidence>
<evidence type="ECO:0000256" key="4">
    <source>
        <dbReference type="SAM" id="MobiDB-lite"/>
    </source>
</evidence>
<dbReference type="Proteomes" id="UP000050139">
    <property type="component" value="Unassembled WGS sequence"/>
</dbReference>
<evidence type="ECO:0000256" key="1">
    <source>
        <dbReference type="ARBA" id="ARBA00006034"/>
    </source>
</evidence>
<dbReference type="EMBL" id="CSAJ01000113">
    <property type="protein sequence ID" value="COV92936.1"/>
    <property type="molecule type" value="Genomic_DNA"/>
</dbReference>
<accession>A0A045JR41</accession>
<evidence type="ECO:0000313" key="19">
    <source>
        <dbReference type="Proteomes" id="UP000048289"/>
    </source>
</evidence>
<gene>
    <name evidence="15" type="ORF">DKC2_2400</name>
    <name evidence="14" type="ORF">DSJ38_21980</name>
    <name evidence="9" type="ORF">ERS007679_00174</name>
    <name evidence="5" type="ORF">ERS007681_01276</name>
    <name evidence="12" type="ORF">ERS007703_02340</name>
    <name evidence="11" type="ORF">ERS007720_01220</name>
    <name evidence="10" type="ORF">ERS007741_00314</name>
    <name evidence="7" type="ORF">ERS027646_04007</name>
    <name evidence="6" type="ORF">ERS027659_00312</name>
    <name evidence="8" type="ORF">ERS094118_00129</name>
    <name evidence="13" type="ORF">J8J21_14095</name>
</gene>
<dbReference type="EMBL" id="CSAD01000010">
    <property type="protein sequence ID" value="COU69385.1"/>
    <property type="molecule type" value="Genomic_DNA"/>
</dbReference>